<evidence type="ECO:0000256" key="1">
    <source>
        <dbReference type="ARBA" id="ARBA00001954"/>
    </source>
</evidence>
<sequence>MNPQDLDFDKDGAMFYRAVFSSAEIERLRNEVEPAIAGRPGKRLRDGTWVKKVANGKLLQITRRLIGSAVRPVRAVIFDKTPDTNWSVGWHQDRTISVRDRVEVEGFGPWSVKDGLLHVEPPVAILEGMVTVRLHLDDCAADNAPLKVALGSHRLGRVAADKVADIASDLPLYHCQAQAGDVWAYSTLILHASERALSPKRRRVLQIDYAATDLPGGLKWRGLD</sequence>
<accession>A0ABT5HM54</accession>
<protein>
    <submittedName>
        <fullName evidence="2">Phytanoyl-CoA dioxygenase family protein</fullName>
    </submittedName>
</protein>
<dbReference type="SUPFAM" id="SSF51197">
    <property type="entry name" value="Clavaminate synthase-like"/>
    <property type="match status" value="1"/>
</dbReference>
<dbReference type="RefSeq" id="WP_272745635.1">
    <property type="nucleotide sequence ID" value="NZ_JAQQKV010000003.1"/>
</dbReference>
<gene>
    <name evidence="2" type="ORF">PQU98_14295</name>
</gene>
<dbReference type="Pfam" id="PF05721">
    <property type="entry name" value="PhyH"/>
    <property type="match status" value="1"/>
</dbReference>
<keyword evidence="2" id="KW-0223">Dioxygenase</keyword>
<reference evidence="2 3" key="1">
    <citation type="submission" date="2023-01" db="EMBL/GenBank/DDBJ databases">
        <title>Novel species of the genus Asticcacaulis isolated from rivers.</title>
        <authorList>
            <person name="Lu H."/>
        </authorList>
    </citation>
    <scope>NUCLEOTIDE SEQUENCE [LARGE SCALE GENOMIC DNA]</scope>
    <source>
        <strain evidence="2 3">LKC15W</strain>
    </source>
</reference>
<comment type="cofactor">
    <cofactor evidence="1">
        <name>Fe(2+)</name>
        <dbReference type="ChEBI" id="CHEBI:29033"/>
    </cofactor>
</comment>
<dbReference type="PANTHER" id="PTHR20883">
    <property type="entry name" value="PHYTANOYL-COA DIOXYGENASE DOMAIN CONTAINING 1"/>
    <property type="match status" value="1"/>
</dbReference>
<dbReference type="GO" id="GO:0051213">
    <property type="term" value="F:dioxygenase activity"/>
    <property type="evidence" value="ECO:0007669"/>
    <property type="project" value="UniProtKB-KW"/>
</dbReference>
<keyword evidence="2" id="KW-0560">Oxidoreductase</keyword>
<organism evidence="2 3">
    <name type="scientific">Asticcacaulis machinosus</name>
    <dbReference type="NCBI Taxonomy" id="2984211"/>
    <lineage>
        <taxon>Bacteria</taxon>
        <taxon>Pseudomonadati</taxon>
        <taxon>Pseudomonadota</taxon>
        <taxon>Alphaproteobacteria</taxon>
        <taxon>Caulobacterales</taxon>
        <taxon>Caulobacteraceae</taxon>
        <taxon>Asticcacaulis</taxon>
    </lineage>
</organism>
<proteinExistence type="predicted"/>
<dbReference type="EMBL" id="JAQQKV010000003">
    <property type="protein sequence ID" value="MDC7677312.1"/>
    <property type="molecule type" value="Genomic_DNA"/>
</dbReference>
<name>A0ABT5HM54_9CAUL</name>
<dbReference type="Proteomes" id="UP001218579">
    <property type="component" value="Unassembled WGS sequence"/>
</dbReference>
<dbReference type="PANTHER" id="PTHR20883:SF48">
    <property type="entry name" value="ECTOINE DIOXYGENASE"/>
    <property type="match status" value="1"/>
</dbReference>
<comment type="caution">
    <text evidence="2">The sequence shown here is derived from an EMBL/GenBank/DDBJ whole genome shotgun (WGS) entry which is preliminary data.</text>
</comment>
<evidence type="ECO:0000313" key="3">
    <source>
        <dbReference type="Proteomes" id="UP001218579"/>
    </source>
</evidence>
<dbReference type="InterPro" id="IPR008775">
    <property type="entry name" value="Phytyl_CoA_dOase-like"/>
</dbReference>
<keyword evidence="3" id="KW-1185">Reference proteome</keyword>
<dbReference type="Gene3D" id="2.60.120.620">
    <property type="entry name" value="q2cbj1_9rhob like domain"/>
    <property type="match status" value="1"/>
</dbReference>
<evidence type="ECO:0000313" key="2">
    <source>
        <dbReference type="EMBL" id="MDC7677312.1"/>
    </source>
</evidence>